<dbReference type="EMBL" id="JACSQY010000011">
    <property type="protein sequence ID" value="MBD7909287.1"/>
    <property type="molecule type" value="Genomic_DNA"/>
</dbReference>
<evidence type="ECO:0000256" key="1">
    <source>
        <dbReference type="SAM" id="SignalP"/>
    </source>
</evidence>
<dbReference type="Gene3D" id="2.60.120.260">
    <property type="entry name" value="Galactose-binding domain-like"/>
    <property type="match status" value="1"/>
</dbReference>
<evidence type="ECO:0000313" key="3">
    <source>
        <dbReference type="EMBL" id="MBD7909287.1"/>
    </source>
</evidence>
<dbReference type="Gene3D" id="2.60.40.1080">
    <property type="match status" value="1"/>
</dbReference>
<evidence type="ECO:0000313" key="4">
    <source>
        <dbReference type="Proteomes" id="UP000659496"/>
    </source>
</evidence>
<dbReference type="PANTHER" id="PTHR40446:SF2">
    <property type="entry name" value="N-ACETYLGLUCOSAMINE-1-PHOSPHODIESTER ALPHA-N-ACETYLGLUCOSAMINIDASE"/>
    <property type="match status" value="1"/>
</dbReference>
<feature type="domain" description="SLH" evidence="2">
    <location>
        <begin position="743"/>
        <end position="803"/>
    </location>
</feature>
<keyword evidence="1" id="KW-0732">Signal</keyword>
<dbReference type="InterPro" id="IPR001119">
    <property type="entry name" value="SLH_dom"/>
</dbReference>
<feature type="chain" id="PRO_5045518596" evidence="1">
    <location>
        <begin position="31"/>
        <end position="919"/>
    </location>
</feature>
<dbReference type="RefSeq" id="WP_191691338.1">
    <property type="nucleotide sequence ID" value="NZ_JACSQY010000011.1"/>
</dbReference>
<dbReference type="InterPro" id="IPR018711">
    <property type="entry name" value="NAGPA"/>
</dbReference>
<dbReference type="Proteomes" id="UP000659496">
    <property type="component" value="Unassembled WGS sequence"/>
</dbReference>
<dbReference type="GO" id="GO:0016798">
    <property type="term" value="F:hydrolase activity, acting on glycosyl bonds"/>
    <property type="evidence" value="ECO:0007669"/>
    <property type="project" value="UniProtKB-KW"/>
</dbReference>
<name>A0ABR8PM79_9BACL</name>
<dbReference type="Pfam" id="PF00395">
    <property type="entry name" value="SLH"/>
    <property type="match status" value="3"/>
</dbReference>
<comment type="caution">
    <text evidence="3">The sequence shown here is derived from an EMBL/GenBank/DDBJ whole genome shotgun (WGS) entry which is preliminary data.</text>
</comment>
<keyword evidence="3" id="KW-0378">Hydrolase</keyword>
<dbReference type="PANTHER" id="PTHR40446">
    <property type="entry name" value="N-ACETYLGLUCOSAMINE-1-PHOSPHODIESTER ALPHA-N-ACETYLGLUCOSAMINIDASE"/>
    <property type="match status" value="1"/>
</dbReference>
<feature type="domain" description="SLH" evidence="2">
    <location>
        <begin position="870"/>
        <end position="919"/>
    </location>
</feature>
<sequence length="919" mass="99228">MTLKTSIRSKKLVAAIVGVLLVLPPAIANAEIQNEKISKGVNYNYVNEVKYGENQATRKLTVDLNDPYTTVDVSYPKPLNKLLRTTDQAKAYNSPGQQVAGAINGSFFWSADQGYLPMYLISYRNQLINAGIIATGDDQFVNQPIAFGVDKTGKGKIAPYNLDIHFTYQGKKIAITSTDKHRSTNNMILYTPLYPKPTTETNELGVEVVLDNVTGGTELHFGETVKGVVKKVRTRGDKDPSPIPENGFVLSGHGEAEVNLRTIPVGAEIEISATIDEPWKDASFMLTSGPELVKDGKVNVAMDLTSDKATERAPRTAIAIDKTGTKVFMVTVDGRQPGYSKGMNMKQLAEHLVSLGAYQALNLDGGGSTTMAVRKPGDQQVSLYNRPSDQSERRVSTSLLAVSTAPAGKVAEIGARFEKDGVYLKGTKGTVLINYVMDQFYNPVSLGNTKLTLSSVNGTVESSGLNFTAVKPGKDTLLLRTETGEGNGQLNLEVVDKITKIEMSESELKLKKGETKQLTLKAFDSQNRSVIYDPSLIKWGVEGSVGTITKSGVFTATNGTGKITAELGGKVVSIPVSVGTSAAISIDRMETLTGWKASSVNGSSVLKLTDNKDYPFEGDAAIKLSYDFVGETGTSAAYLNANVPKILDGNPALITARVYGDGSRSWLRGKLKDSSGGEHTINFTSERGLKWVGWNFVTAKVPENASGQLSLEQIYIAQPSGEKKTSGTIIFDDVKAVYDSEYREPLFKDTSLNFRAESEISSLVTNGVIAGYSNGNFGPYDELTRQQAAILLTRALELPLENVTDPGFDDMKPSMGFYKEVAAAAKAGIINGKDNGKRFDPNGKLTRAEMAAILKRGFSLPVGDKEYFVDSKGSFAHDAINSLAFNNITNGIGQGKFGPAQNINRADFSVFLYRTLLIK</sequence>
<feature type="signal peptide" evidence="1">
    <location>
        <begin position="1"/>
        <end position="30"/>
    </location>
</feature>
<keyword evidence="4" id="KW-1185">Reference proteome</keyword>
<dbReference type="PROSITE" id="PS51272">
    <property type="entry name" value="SLH"/>
    <property type="match status" value="3"/>
</dbReference>
<reference evidence="3 4" key="1">
    <citation type="submission" date="2020-08" db="EMBL/GenBank/DDBJ databases">
        <title>A Genomic Blueprint of the Chicken Gut Microbiome.</title>
        <authorList>
            <person name="Gilroy R."/>
            <person name="Ravi A."/>
            <person name="Getino M."/>
            <person name="Pursley I."/>
            <person name="Horton D.L."/>
            <person name="Alikhan N.-F."/>
            <person name="Baker D."/>
            <person name="Gharbi K."/>
            <person name="Hall N."/>
            <person name="Watson M."/>
            <person name="Adriaenssens E.M."/>
            <person name="Foster-Nyarko E."/>
            <person name="Jarju S."/>
            <person name="Secka A."/>
            <person name="Antonio M."/>
            <person name="Oren A."/>
            <person name="Chaudhuri R."/>
            <person name="La Ragione R.M."/>
            <person name="Hildebrand F."/>
            <person name="Pallen M.J."/>
        </authorList>
    </citation>
    <scope>NUCLEOTIDE SEQUENCE [LARGE SCALE GENOMIC DNA]</scope>
    <source>
        <strain evidence="3 4">Sa3CUA8</strain>
    </source>
</reference>
<dbReference type="Pfam" id="PF09992">
    <property type="entry name" value="NAGPA"/>
    <property type="match status" value="1"/>
</dbReference>
<evidence type="ECO:0000259" key="2">
    <source>
        <dbReference type="PROSITE" id="PS51272"/>
    </source>
</evidence>
<keyword evidence="3" id="KW-0326">Glycosidase</keyword>
<accession>A0ABR8PM79</accession>
<organism evidence="3 4">
    <name type="scientific">Sporosarcina gallistercoris</name>
    <dbReference type="NCBI Taxonomy" id="2762245"/>
    <lineage>
        <taxon>Bacteria</taxon>
        <taxon>Bacillati</taxon>
        <taxon>Bacillota</taxon>
        <taxon>Bacilli</taxon>
        <taxon>Bacillales</taxon>
        <taxon>Caryophanaceae</taxon>
        <taxon>Sporosarcina</taxon>
    </lineage>
</organism>
<feature type="domain" description="SLH" evidence="2">
    <location>
        <begin position="804"/>
        <end position="868"/>
    </location>
</feature>
<proteinExistence type="predicted"/>
<gene>
    <name evidence="3" type="ORF">H9659_13200</name>
</gene>
<protein>
    <submittedName>
        <fullName evidence="3">Phosphodiester glycosidase family protein</fullName>
    </submittedName>
</protein>